<dbReference type="PANTHER" id="PTHR44051">
    <property type="entry name" value="GLUTATHIONE S-TRANSFERASE-RELATED"/>
    <property type="match status" value="1"/>
</dbReference>
<dbReference type="GO" id="GO:0004364">
    <property type="term" value="F:glutathione transferase activity"/>
    <property type="evidence" value="ECO:0007669"/>
    <property type="project" value="UniProtKB-EC"/>
</dbReference>
<evidence type="ECO:0000313" key="6">
    <source>
        <dbReference type="Proteomes" id="UP000547011"/>
    </source>
</evidence>
<keyword evidence="2 5" id="KW-0808">Transferase</keyword>
<evidence type="ECO:0000256" key="1">
    <source>
        <dbReference type="ARBA" id="ARBA00007409"/>
    </source>
</evidence>
<dbReference type="SFLD" id="SFLDG00358">
    <property type="entry name" value="Main_(cytGST)"/>
    <property type="match status" value="1"/>
</dbReference>
<dbReference type="InterPro" id="IPR036249">
    <property type="entry name" value="Thioredoxin-like_sf"/>
</dbReference>
<dbReference type="Pfam" id="PF13409">
    <property type="entry name" value="GST_N_2"/>
    <property type="match status" value="1"/>
</dbReference>
<dbReference type="Gene3D" id="3.40.30.10">
    <property type="entry name" value="Glutaredoxin"/>
    <property type="match status" value="1"/>
</dbReference>
<protein>
    <submittedName>
        <fullName evidence="5">Glutathione S-transferase</fullName>
        <ecNumber evidence="5">2.5.1.18</ecNumber>
    </submittedName>
</protein>
<evidence type="ECO:0000313" key="5">
    <source>
        <dbReference type="EMBL" id="MBB4052783.1"/>
    </source>
</evidence>
<evidence type="ECO:0000259" key="3">
    <source>
        <dbReference type="PROSITE" id="PS50404"/>
    </source>
</evidence>
<proteinExistence type="inferred from homology"/>
<dbReference type="FunFam" id="3.40.30.10:FF:000039">
    <property type="entry name" value="Glutathione S-transferase domain"/>
    <property type="match status" value="1"/>
</dbReference>
<dbReference type="Pfam" id="PF14497">
    <property type="entry name" value="GST_C_3"/>
    <property type="match status" value="1"/>
</dbReference>
<dbReference type="SFLD" id="SFLDS00019">
    <property type="entry name" value="Glutathione_Transferase_(cytos"/>
    <property type="match status" value="1"/>
</dbReference>
<dbReference type="PROSITE" id="PS50404">
    <property type="entry name" value="GST_NTER"/>
    <property type="match status" value="1"/>
</dbReference>
<accession>A0A7W6NCC6</accession>
<dbReference type="RefSeq" id="WP_183311548.1">
    <property type="nucleotide sequence ID" value="NZ_JACIEW010000005.1"/>
</dbReference>
<dbReference type="EC" id="2.5.1.18" evidence="5"/>
<reference evidence="5 6" key="1">
    <citation type="submission" date="2020-08" db="EMBL/GenBank/DDBJ databases">
        <title>Genomic Encyclopedia of Type Strains, Phase IV (KMG-IV): sequencing the most valuable type-strain genomes for metagenomic binning, comparative biology and taxonomic classification.</title>
        <authorList>
            <person name="Goeker M."/>
        </authorList>
    </citation>
    <scope>NUCLEOTIDE SEQUENCE [LARGE SCALE GENOMIC DNA]</scope>
    <source>
        <strain evidence="5 6">DSM 23447</strain>
    </source>
</reference>
<dbReference type="AlphaFoldDB" id="A0A7W6NCC6"/>
<dbReference type="InterPro" id="IPR004046">
    <property type="entry name" value="GST_C"/>
</dbReference>
<evidence type="ECO:0000259" key="4">
    <source>
        <dbReference type="PROSITE" id="PS50405"/>
    </source>
</evidence>
<comment type="similarity">
    <text evidence="1">Belongs to the GST superfamily.</text>
</comment>
<name>A0A7W6NCC6_9HYPH</name>
<keyword evidence="6" id="KW-1185">Reference proteome</keyword>
<dbReference type="SUPFAM" id="SSF47616">
    <property type="entry name" value="GST C-terminal domain-like"/>
    <property type="match status" value="1"/>
</dbReference>
<dbReference type="InterPro" id="IPR040079">
    <property type="entry name" value="Glutathione_S-Trfase"/>
</dbReference>
<sequence>MMRILGRVTSINVRKATWAARELGLEYEHEDWGMPNRNPKVPEFMALNPNAQVPVLVEDDFVLWDSVAIMLYLNRKAGGGLLPGEARQQGLVMQWVLWQNNEMGSNWAYPLMSIIRKAPGFDDGQKVADNIAAWTGKMNIIEAHLAKSGDFVVGSEFSLADIAITLGLHRWFAIPFDHPPMPACETYYNRMKTRPAAAEWLTDATP</sequence>
<feature type="domain" description="GST N-terminal" evidence="3">
    <location>
        <begin position="1"/>
        <end position="81"/>
    </location>
</feature>
<dbReference type="SFLD" id="SFLDG01150">
    <property type="entry name" value="Main.1:_Beta-like"/>
    <property type="match status" value="1"/>
</dbReference>
<dbReference type="PANTHER" id="PTHR44051:SF19">
    <property type="entry name" value="DISULFIDE-BOND OXIDOREDUCTASE YFCG"/>
    <property type="match status" value="1"/>
</dbReference>
<comment type="caution">
    <text evidence="5">The sequence shown here is derived from an EMBL/GenBank/DDBJ whole genome shotgun (WGS) entry which is preliminary data.</text>
</comment>
<dbReference type="PROSITE" id="PS50405">
    <property type="entry name" value="GST_CTER"/>
    <property type="match status" value="1"/>
</dbReference>
<dbReference type="EMBL" id="JACIEW010000005">
    <property type="protein sequence ID" value="MBB4052783.1"/>
    <property type="molecule type" value="Genomic_DNA"/>
</dbReference>
<gene>
    <name evidence="5" type="ORF">GGR20_002431</name>
</gene>
<organism evidence="5 6">
    <name type="scientific">Devosia subaequoris</name>
    <dbReference type="NCBI Taxonomy" id="395930"/>
    <lineage>
        <taxon>Bacteria</taxon>
        <taxon>Pseudomonadati</taxon>
        <taxon>Pseudomonadota</taxon>
        <taxon>Alphaproteobacteria</taxon>
        <taxon>Hyphomicrobiales</taxon>
        <taxon>Devosiaceae</taxon>
        <taxon>Devosia</taxon>
    </lineage>
</organism>
<dbReference type="Proteomes" id="UP000547011">
    <property type="component" value="Unassembled WGS sequence"/>
</dbReference>
<dbReference type="InterPro" id="IPR036282">
    <property type="entry name" value="Glutathione-S-Trfase_C_sf"/>
</dbReference>
<dbReference type="Gene3D" id="1.20.1050.10">
    <property type="match status" value="1"/>
</dbReference>
<feature type="domain" description="GST C-terminal" evidence="4">
    <location>
        <begin position="85"/>
        <end position="206"/>
    </location>
</feature>
<dbReference type="InterPro" id="IPR004045">
    <property type="entry name" value="Glutathione_S-Trfase_N"/>
</dbReference>
<evidence type="ECO:0000256" key="2">
    <source>
        <dbReference type="ARBA" id="ARBA00022679"/>
    </source>
</evidence>
<dbReference type="InterPro" id="IPR010987">
    <property type="entry name" value="Glutathione-S-Trfase_C-like"/>
</dbReference>
<dbReference type="SUPFAM" id="SSF52833">
    <property type="entry name" value="Thioredoxin-like"/>
    <property type="match status" value="1"/>
</dbReference>